<keyword evidence="3" id="KW-0675">Receptor</keyword>
<reference evidence="5" key="1">
    <citation type="submission" date="2023-10" db="EMBL/GenBank/DDBJ databases">
        <title>Genome assembly of Pristionchus species.</title>
        <authorList>
            <person name="Yoshida K."/>
            <person name="Sommer R.J."/>
        </authorList>
    </citation>
    <scope>NUCLEOTIDE SEQUENCE</scope>
    <source>
        <strain evidence="5">RS0144</strain>
    </source>
</reference>
<accession>A0AAV5T0J8</accession>
<evidence type="ECO:0000256" key="4">
    <source>
        <dbReference type="SAM" id="MobiDB-lite"/>
    </source>
</evidence>
<dbReference type="SUPFAM" id="SSF48508">
    <property type="entry name" value="Nuclear receptor ligand-binding domain"/>
    <property type="match status" value="1"/>
</dbReference>
<dbReference type="Proteomes" id="UP001432027">
    <property type="component" value="Unassembled WGS sequence"/>
</dbReference>
<dbReference type="PANTHER" id="PTHR46011">
    <property type="entry name" value="NUCLEAR HORMONE RECEPTOR FAMILY MEMBER NHR-86-RELATED"/>
    <property type="match status" value="1"/>
</dbReference>
<comment type="caution">
    <text evidence="5">The sequence shown here is derived from an EMBL/GenBank/DDBJ whole genome shotgun (WGS) entry which is preliminary data.</text>
</comment>
<evidence type="ECO:0000256" key="2">
    <source>
        <dbReference type="ARBA" id="ARBA00023163"/>
    </source>
</evidence>
<keyword evidence="2" id="KW-0804">Transcription</keyword>
<name>A0AAV5T0J8_9BILA</name>
<evidence type="ECO:0000256" key="1">
    <source>
        <dbReference type="ARBA" id="ARBA00023015"/>
    </source>
</evidence>
<protein>
    <submittedName>
        <fullName evidence="5">Uncharacterized protein</fullName>
    </submittedName>
</protein>
<organism evidence="5 6">
    <name type="scientific">Pristionchus entomophagus</name>
    <dbReference type="NCBI Taxonomy" id="358040"/>
    <lineage>
        <taxon>Eukaryota</taxon>
        <taxon>Metazoa</taxon>
        <taxon>Ecdysozoa</taxon>
        <taxon>Nematoda</taxon>
        <taxon>Chromadorea</taxon>
        <taxon>Rhabditida</taxon>
        <taxon>Rhabditina</taxon>
        <taxon>Diplogasteromorpha</taxon>
        <taxon>Diplogasteroidea</taxon>
        <taxon>Neodiplogasteridae</taxon>
        <taxon>Pristionchus</taxon>
    </lineage>
</organism>
<evidence type="ECO:0000256" key="3">
    <source>
        <dbReference type="ARBA" id="ARBA00023170"/>
    </source>
</evidence>
<proteinExistence type="predicted"/>
<dbReference type="EMBL" id="BTSX01000003">
    <property type="protein sequence ID" value="GMS88082.1"/>
    <property type="molecule type" value="Genomic_DNA"/>
</dbReference>
<feature type="region of interest" description="Disordered" evidence="4">
    <location>
        <begin position="18"/>
        <end position="37"/>
    </location>
</feature>
<keyword evidence="6" id="KW-1185">Reference proteome</keyword>
<gene>
    <name evidence="5" type="ORF">PENTCL1PPCAC_10257</name>
</gene>
<feature type="non-terminal residue" evidence="5">
    <location>
        <position position="1"/>
    </location>
</feature>
<sequence length="181" mass="20572">KCRFQKFSDVLAESSMPYDSQGTEIVPESEAEQPSTSFLDHDSFSLIPASFTSAPLLDRIKNGYSFMCVVRKTAEELLMDSDFVPSREEIENNKMHIFPVTYPLVMPIGKIFVSSLIDFGNATFEDFRGLAVDEKTALASGSFKFIVLLDAAYRSYHYFPDCDTRLAGYMFSETEFFNFNF</sequence>
<evidence type="ECO:0000313" key="6">
    <source>
        <dbReference type="Proteomes" id="UP001432027"/>
    </source>
</evidence>
<dbReference type="GO" id="GO:0003700">
    <property type="term" value="F:DNA-binding transcription factor activity"/>
    <property type="evidence" value="ECO:0007669"/>
    <property type="project" value="TreeGrafter"/>
</dbReference>
<dbReference type="AlphaFoldDB" id="A0AAV5T0J8"/>
<dbReference type="InterPro" id="IPR035500">
    <property type="entry name" value="NHR-like_dom_sf"/>
</dbReference>
<evidence type="ECO:0000313" key="5">
    <source>
        <dbReference type="EMBL" id="GMS88082.1"/>
    </source>
</evidence>
<dbReference type="GO" id="GO:0005634">
    <property type="term" value="C:nucleus"/>
    <property type="evidence" value="ECO:0007669"/>
    <property type="project" value="TreeGrafter"/>
</dbReference>
<keyword evidence="1" id="KW-0805">Transcription regulation</keyword>
<dbReference type="PANTHER" id="PTHR46011:SF6">
    <property type="entry name" value="HIGH ZINC ACTIVATED NUCLEAR RECEPTOR PROTEIN"/>
    <property type="match status" value="1"/>
</dbReference>